<dbReference type="Pfam" id="PF01435">
    <property type="entry name" value="Peptidase_M48"/>
    <property type="match status" value="1"/>
</dbReference>
<sequence length="372" mass="38688">MTSTSPDNRAGPVGNALLLDGVTGADHRVAILVEETGLRILPADALAAAPQCPLLWPWSKVYRPASAGEDMVFAMLDAQDARLTPDLPAHARTILSRASGDERRSGQQVLGLARRPSAALAIGATVAVLVLALVALAPLSGVAAHLLPADTGAASSDQAIEQLAASHPRCDGTEGLAALDALSRRLAGAAGIPTPQLTVIDWDVVNAFALPGGRVVLTSGLIEASRDGSEIAAVLAHEISHVVHRDPMTGWIRREGVSLLLALLFGQEAAGSIASSLTGALLNARYTRDQEDRADHTALDLMRDNDIRSDGGQAFFERLHEREIGGTVGALLTLIETHPGSADRAALFAEAQTGTGPGLDAAQLAAVKRMCR</sequence>
<dbReference type="AlphaFoldDB" id="A0A8G2BIT9"/>
<gene>
    <name evidence="9" type="ORF">SAMN05660686_02864</name>
</gene>
<feature type="domain" description="Peptidase M48" evidence="8">
    <location>
        <begin position="179"/>
        <end position="346"/>
    </location>
</feature>
<evidence type="ECO:0000256" key="3">
    <source>
        <dbReference type="ARBA" id="ARBA00022801"/>
    </source>
</evidence>
<keyword evidence="1 6" id="KW-0645">Protease</keyword>
<dbReference type="Proteomes" id="UP000198615">
    <property type="component" value="Unassembled WGS sequence"/>
</dbReference>
<dbReference type="Gene3D" id="3.30.2010.10">
    <property type="entry name" value="Metalloproteases ('zincins'), catalytic domain"/>
    <property type="match status" value="1"/>
</dbReference>
<dbReference type="OrthoDB" id="9810445at2"/>
<dbReference type="PANTHER" id="PTHR22726:SF1">
    <property type="entry name" value="METALLOENDOPEPTIDASE OMA1, MITOCHONDRIAL"/>
    <property type="match status" value="1"/>
</dbReference>
<dbReference type="GO" id="GO:0046872">
    <property type="term" value="F:metal ion binding"/>
    <property type="evidence" value="ECO:0007669"/>
    <property type="project" value="UniProtKB-KW"/>
</dbReference>
<evidence type="ECO:0000256" key="6">
    <source>
        <dbReference type="RuleBase" id="RU003983"/>
    </source>
</evidence>
<dbReference type="InterPro" id="IPR001915">
    <property type="entry name" value="Peptidase_M48"/>
</dbReference>
<evidence type="ECO:0000256" key="4">
    <source>
        <dbReference type="ARBA" id="ARBA00022833"/>
    </source>
</evidence>
<name>A0A8G2BIT9_9PROT</name>
<comment type="similarity">
    <text evidence="6">Belongs to the peptidase M48 family.</text>
</comment>
<evidence type="ECO:0000259" key="8">
    <source>
        <dbReference type="Pfam" id="PF01435"/>
    </source>
</evidence>
<organism evidence="9 10">
    <name type="scientific">Thalassobaculum litoreum DSM 18839</name>
    <dbReference type="NCBI Taxonomy" id="1123362"/>
    <lineage>
        <taxon>Bacteria</taxon>
        <taxon>Pseudomonadati</taxon>
        <taxon>Pseudomonadota</taxon>
        <taxon>Alphaproteobacteria</taxon>
        <taxon>Rhodospirillales</taxon>
        <taxon>Thalassobaculaceae</taxon>
        <taxon>Thalassobaculum</taxon>
    </lineage>
</organism>
<dbReference type="PANTHER" id="PTHR22726">
    <property type="entry name" value="METALLOENDOPEPTIDASE OMA1"/>
    <property type="match status" value="1"/>
</dbReference>
<keyword evidence="3 6" id="KW-0378">Hydrolase</keyword>
<comment type="cofactor">
    <cofactor evidence="6">
        <name>Zn(2+)</name>
        <dbReference type="ChEBI" id="CHEBI:29105"/>
    </cofactor>
    <text evidence="6">Binds 1 zinc ion per subunit.</text>
</comment>
<dbReference type="GO" id="GO:0004222">
    <property type="term" value="F:metalloendopeptidase activity"/>
    <property type="evidence" value="ECO:0007669"/>
    <property type="project" value="InterPro"/>
</dbReference>
<dbReference type="GO" id="GO:0016020">
    <property type="term" value="C:membrane"/>
    <property type="evidence" value="ECO:0007669"/>
    <property type="project" value="TreeGrafter"/>
</dbReference>
<evidence type="ECO:0000256" key="7">
    <source>
        <dbReference type="SAM" id="Phobius"/>
    </source>
</evidence>
<dbReference type="CDD" id="cd07332">
    <property type="entry name" value="M48C_Oma1_like"/>
    <property type="match status" value="1"/>
</dbReference>
<dbReference type="InterPro" id="IPR051156">
    <property type="entry name" value="Mito/Outer_Membr_Metalloprot"/>
</dbReference>
<evidence type="ECO:0000256" key="2">
    <source>
        <dbReference type="ARBA" id="ARBA00022723"/>
    </source>
</evidence>
<evidence type="ECO:0000256" key="5">
    <source>
        <dbReference type="ARBA" id="ARBA00023049"/>
    </source>
</evidence>
<keyword evidence="10" id="KW-1185">Reference proteome</keyword>
<keyword evidence="7" id="KW-1133">Transmembrane helix</keyword>
<evidence type="ECO:0000256" key="1">
    <source>
        <dbReference type="ARBA" id="ARBA00022670"/>
    </source>
</evidence>
<dbReference type="EMBL" id="FNBW01000008">
    <property type="protein sequence ID" value="SDF94917.1"/>
    <property type="molecule type" value="Genomic_DNA"/>
</dbReference>
<feature type="transmembrane region" description="Helical" evidence="7">
    <location>
        <begin position="118"/>
        <end position="139"/>
    </location>
</feature>
<keyword evidence="4 6" id="KW-0862">Zinc</keyword>
<keyword evidence="5 6" id="KW-0482">Metalloprotease</keyword>
<keyword evidence="7" id="KW-0812">Transmembrane</keyword>
<accession>A0A8G2BIT9</accession>
<proteinExistence type="inferred from homology"/>
<keyword evidence="7" id="KW-0472">Membrane</keyword>
<dbReference type="RefSeq" id="WP_139189329.1">
    <property type="nucleotide sequence ID" value="NZ_FNBW01000008.1"/>
</dbReference>
<comment type="caution">
    <text evidence="9">The sequence shown here is derived from an EMBL/GenBank/DDBJ whole genome shotgun (WGS) entry which is preliminary data.</text>
</comment>
<dbReference type="GO" id="GO:0051603">
    <property type="term" value="P:proteolysis involved in protein catabolic process"/>
    <property type="evidence" value="ECO:0007669"/>
    <property type="project" value="TreeGrafter"/>
</dbReference>
<evidence type="ECO:0000313" key="9">
    <source>
        <dbReference type="EMBL" id="SDF94917.1"/>
    </source>
</evidence>
<keyword evidence="2" id="KW-0479">Metal-binding</keyword>
<evidence type="ECO:0000313" key="10">
    <source>
        <dbReference type="Proteomes" id="UP000198615"/>
    </source>
</evidence>
<protein>
    <submittedName>
        <fullName evidence="9">Peptidase family M48</fullName>
    </submittedName>
</protein>
<reference evidence="9 10" key="1">
    <citation type="submission" date="2016-10" db="EMBL/GenBank/DDBJ databases">
        <authorList>
            <person name="Varghese N."/>
            <person name="Submissions S."/>
        </authorList>
    </citation>
    <scope>NUCLEOTIDE SEQUENCE [LARGE SCALE GENOMIC DNA]</scope>
    <source>
        <strain evidence="9 10">DSM 18839</strain>
    </source>
</reference>